<sequence>MFSIKPFNTDKSAAIQQVIDSKTKPLGALGQLESLAKQLMLIQSQNCELATKTLIISQPTMLVFAADHGMAEHGISIAPSEVTRQMVLNFLHGGAAINCFCRSNNIAMKVIDAGINTPLTSAEKSISEHFIEQRLGAGINDTSTTRAMTSSQVQQGLLYGKKITTDIINQGCNILLLGEMGIGNTSAASAILSAYSQQDCEQCVGKGTGINSQQFSIKKHLVAQAVSRLDPEKIFTDPYYLLKELAGFEMVQMVGAILAAAEQGIAVLIDGFIVTSAALMAEKINPNVRDYLIFAHQSNEHAHQLMLTMLEAKPLLNLDLRLGEGTGAALALPLLKAAASFYNEMASFESAGVTV</sequence>
<dbReference type="SUPFAM" id="SSF52733">
    <property type="entry name" value="Nicotinate mononucleotide:5,6-dimethylbenzimidazole phosphoribosyltransferase (CobT)"/>
    <property type="match status" value="1"/>
</dbReference>
<keyword evidence="6 10" id="KW-0328">Glycosyltransferase</keyword>
<dbReference type="InterPro" id="IPR036087">
    <property type="entry name" value="Nict_dMeBzImd_PRibTrfase_sf"/>
</dbReference>
<dbReference type="EC" id="2.4.2.21" evidence="3 10"/>
<comment type="caution">
    <text evidence="11">The sequence shown here is derived from an EMBL/GenBank/DDBJ whole genome shotgun (WGS) entry which is preliminary data.</text>
</comment>
<feature type="active site" description="Proton acceptor" evidence="10">
    <location>
        <position position="324"/>
    </location>
</feature>
<keyword evidence="5 10" id="KW-0169">Cobalamin biosynthesis</keyword>
<evidence type="ECO:0000256" key="8">
    <source>
        <dbReference type="ARBA" id="ARBA00030686"/>
    </source>
</evidence>
<evidence type="ECO:0000313" key="12">
    <source>
        <dbReference type="Proteomes" id="UP001266357"/>
    </source>
</evidence>
<dbReference type="InterPro" id="IPR003200">
    <property type="entry name" value="Nict_dMeBzImd_PRibTrfase"/>
</dbReference>
<dbReference type="InterPro" id="IPR023195">
    <property type="entry name" value="Nict_dMeBzImd_PRibTrfase_N"/>
</dbReference>
<comment type="similarity">
    <text evidence="2 10">Belongs to the CobT family.</text>
</comment>
<dbReference type="NCBIfam" id="NF000996">
    <property type="entry name" value="PRK00105.1"/>
    <property type="match status" value="1"/>
</dbReference>
<evidence type="ECO:0000256" key="6">
    <source>
        <dbReference type="ARBA" id="ARBA00022676"/>
    </source>
</evidence>
<protein>
    <recommendedName>
        <fullName evidence="4 10">Nicotinate-nucleotide--dimethylbenzimidazole phosphoribosyltransferase</fullName>
        <shortName evidence="10">NN:DBI PRT</shortName>
        <ecNumber evidence="3 10">2.4.2.21</ecNumber>
    </recommendedName>
    <alternativeName>
        <fullName evidence="8 10">N(1)-alpha-phosphoribosyltransferase</fullName>
    </alternativeName>
</protein>
<evidence type="ECO:0000256" key="3">
    <source>
        <dbReference type="ARBA" id="ARBA00011991"/>
    </source>
</evidence>
<dbReference type="Proteomes" id="UP001266357">
    <property type="component" value="Unassembled WGS sequence"/>
</dbReference>
<gene>
    <name evidence="10 11" type="primary">cobT</name>
    <name evidence="11" type="ORF">RM573_05580</name>
</gene>
<keyword evidence="7 10" id="KW-0808">Transferase</keyword>
<dbReference type="GO" id="GO:0008939">
    <property type="term" value="F:nicotinate-nucleotide-dimethylbenzimidazole phosphoribosyltransferase activity"/>
    <property type="evidence" value="ECO:0007669"/>
    <property type="project" value="UniProtKB-EC"/>
</dbReference>
<dbReference type="HAMAP" id="MF_00230">
    <property type="entry name" value="CobT"/>
    <property type="match status" value="1"/>
</dbReference>
<dbReference type="PANTHER" id="PTHR43463:SF1">
    <property type="entry name" value="NICOTINATE-NUCLEOTIDE--DIMETHYLBENZIMIDAZOLE PHOSPHORIBOSYLTRANSFERASE"/>
    <property type="match status" value="1"/>
</dbReference>
<accession>A0ABU3A1U4</accession>
<dbReference type="NCBIfam" id="TIGR03160">
    <property type="entry name" value="cobT_DBIPRT"/>
    <property type="match status" value="1"/>
</dbReference>
<dbReference type="Pfam" id="PF02277">
    <property type="entry name" value="DBI_PRT"/>
    <property type="match status" value="1"/>
</dbReference>
<dbReference type="CDD" id="cd02439">
    <property type="entry name" value="DMB-PRT_CobT"/>
    <property type="match status" value="1"/>
</dbReference>
<reference evidence="11 12" key="1">
    <citation type="submission" date="2023-09" db="EMBL/GenBank/DDBJ databases">
        <authorList>
            <person name="Rey-Velasco X."/>
        </authorList>
    </citation>
    <scope>NUCLEOTIDE SEQUENCE [LARGE SCALE GENOMIC DNA]</scope>
    <source>
        <strain evidence="11 12">W431</strain>
    </source>
</reference>
<comment type="catalytic activity">
    <reaction evidence="9 10">
        <text>5,6-dimethylbenzimidazole + nicotinate beta-D-ribonucleotide = alpha-ribazole 5'-phosphate + nicotinate + H(+)</text>
        <dbReference type="Rhea" id="RHEA:11196"/>
        <dbReference type="ChEBI" id="CHEBI:15378"/>
        <dbReference type="ChEBI" id="CHEBI:15890"/>
        <dbReference type="ChEBI" id="CHEBI:32544"/>
        <dbReference type="ChEBI" id="CHEBI:57502"/>
        <dbReference type="ChEBI" id="CHEBI:57918"/>
        <dbReference type="EC" id="2.4.2.21"/>
    </reaction>
</comment>
<evidence type="ECO:0000256" key="1">
    <source>
        <dbReference type="ARBA" id="ARBA00005049"/>
    </source>
</evidence>
<dbReference type="RefSeq" id="WP_311578471.1">
    <property type="nucleotide sequence ID" value="NZ_JAVRIF010000002.1"/>
</dbReference>
<dbReference type="PANTHER" id="PTHR43463">
    <property type="entry name" value="NICOTINATE-NUCLEOTIDE--DIMETHYLBENZIMIDAZOLE PHOSPHORIBOSYLTRANSFERASE"/>
    <property type="match status" value="1"/>
</dbReference>
<evidence type="ECO:0000313" key="11">
    <source>
        <dbReference type="EMBL" id="MDT0603058.1"/>
    </source>
</evidence>
<dbReference type="Gene3D" id="1.10.1610.10">
    <property type="match status" value="1"/>
</dbReference>
<proteinExistence type="inferred from homology"/>
<dbReference type="EMBL" id="JAVRIF010000002">
    <property type="protein sequence ID" value="MDT0603058.1"/>
    <property type="molecule type" value="Genomic_DNA"/>
</dbReference>
<evidence type="ECO:0000256" key="5">
    <source>
        <dbReference type="ARBA" id="ARBA00022573"/>
    </source>
</evidence>
<evidence type="ECO:0000256" key="2">
    <source>
        <dbReference type="ARBA" id="ARBA00007110"/>
    </source>
</evidence>
<dbReference type="InterPro" id="IPR017846">
    <property type="entry name" value="Nict_dMeBzImd_PRibTrfase_bact"/>
</dbReference>
<evidence type="ECO:0000256" key="10">
    <source>
        <dbReference type="HAMAP-Rule" id="MF_00230"/>
    </source>
</evidence>
<evidence type="ECO:0000256" key="9">
    <source>
        <dbReference type="ARBA" id="ARBA00047340"/>
    </source>
</evidence>
<evidence type="ECO:0000256" key="4">
    <source>
        <dbReference type="ARBA" id="ARBA00015486"/>
    </source>
</evidence>
<comment type="pathway">
    <text evidence="1 10">Nucleoside biosynthesis; alpha-ribazole biosynthesis; alpha-ribazole from 5,6-dimethylbenzimidazole: step 1/2.</text>
</comment>
<dbReference type="Gene3D" id="3.40.50.10210">
    <property type="match status" value="1"/>
</dbReference>
<name>A0ABU3A1U4_9GAMM</name>
<keyword evidence="12" id="KW-1185">Reference proteome</keyword>
<comment type="function">
    <text evidence="10">Catalyzes the synthesis of alpha-ribazole-5'-phosphate from nicotinate mononucleotide (NAMN) and 5,6-dimethylbenzimidazole (DMB).</text>
</comment>
<organism evidence="11 12">
    <name type="scientific">Thalassotalea castellviae</name>
    <dbReference type="NCBI Taxonomy" id="3075612"/>
    <lineage>
        <taxon>Bacteria</taxon>
        <taxon>Pseudomonadati</taxon>
        <taxon>Pseudomonadota</taxon>
        <taxon>Gammaproteobacteria</taxon>
        <taxon>Alteromonadales</taxon>
        <taxon>Colwelliaceae</taxon>
        <taxon>Thalassotalea</taxon>
    </lineage>
</organism>
<evidence type="ECO:0000256" key="7">
    <source>
        <dbReference type="ARBA" id="ARBA00022679"/>
    </source>
</evidence>